<sequence length="471" mass="51537">MAVSRACARALGSFLASSEVSYPWADLDVPSPFLLGGDWFWGCVVDQSVVNENVQGSVAENSAAQETAAQETVADPAASAKVDSANAQGSAAGSSDKAAAEAMYLKTLMNIIGLWKGPQVVRVGGEGMWESDLHHTGLQGKLPHYIFNLHSLETLDLSANSFIGNIPSEISVDITHLIYLNLGRNKLNGTLPSWLFTSPSLKILHLSHNMLSGNVPFESFALPSLKELYLGHNQLVGDIDRQTFSKLTNLTDLRLSYNKFSGEWELGTLLKTLTKLEYLDLSYNGLSVTAKNDNHYVKPGFRYLGLASCKLKVFPPSICNMSYLSYLDISNNSIGGIIPECVIFGSRYIEGLILKGNRLEGEVPHSLSKCRSLKVLDLGNNKLNGTFPEWLGGLSNLQVLLLKSNNFHGPIGISTAIKHAFSHLHVLDLSHNWFVGKLPGKYFQNFKAMQKMVSHSTYPEYLSVGQLEELG</sequence>
<dbReference type="GO" id="GO:0051707">
    <property type="term" value="P:response to other organism"/>
    <property type="evidence" value="ECO:0007669"/>
    <property type="project" value="UniProtKB-ARBA"/>
</dbReference>
<dbReference type="FunFam" id="3.80.10.10:FF:000041">
    <property type="entry name" value="LRR receptor-like serine/threonine-protein kinase ERECTA"/>
    <property type="match status" value="1"/>
</dbReference>
<dbReference type="FunFam" id="3.80.10.10:FF:000383">
    <property type="entry name" value="Leucine-rich repeat receptor protein kinase EMS1"/>
    <property type="match status" value="1"/>
</dbReference>
<dbReference type="GO" id="GO:0005886">
    <property type="term" value="C:plasma membrane"/>
    <property type="evidence" value="ECO:0007669"/>
    <property type="project" value="UniProtKB-SubCell"/>
</dbReference>
<evidence type="ECO:0000313" key="11">
    <source>
        <dbReference type="EMBL" id="PWA49476.1"/>
    </source>
</evidence>
<dbReference type="PANTHER" id="PTHR48061">
    <property type="entry name" value="LEUCINE-RICH REPEAT RECEPTOR PROTEIN KINASE EMS1-LIKE-RELATED"/>
    <property type="match status" value="1"/>
</dbReference>
<dbReference type="SMART" id="SM00369">
    <property type="entry name" value="LRR_TYP"/>
    <property type="match status" value="7"/>
</dbReference>
<evidence type="ECO:0000256" key="5">
    <source>
        <dbReference type="ARBA" id="ARBA00022692"/>
    </source>
</evidence>
<dbReference type="PANTHER" id="PTHR48061:SF2">
    <property type="entry name" value="RECEPTOR LIKE PROTEIN 30-LIKE"/>
    <property type="match status" value="1"/>
</dbReference>
<dbReference type="GO" id="GO:0006952">
    <property type="term" value="P:defense response"/>
    <property type="evidence" value="ECO:0007669"/>
    <property type="project" value="UniProtKB-ARBA"/>
</dbReference>
<comment type="caution">
    <text evidence="11">The sequence shown here is derived from an EMBL/GenBank/DDBJ whole genome shotgun (WGS) entry which is preliminary data.</text>
</comment>
<dbReference type="InterPro" id="IPR003591">
    <property type="entry name" value="Leu-rich_rpt_typical-subtyp"/>
</dbReference>
<dbReference type="InterPro" id="IPR046956">
    <property type="entry name" value="RLP23-like"/>
</dbReference>
<dbReference type="InterPro" id="IPR032675">
    <property type="entry name" value="LRR_dom_sf"/>
</dbReference>
<protein>
    <submittedName>
        <fullName evidence="11">Leucine-rich repeat protein</fullName>
    </submittedName>
</protein>
<dbReference type="Pfam" id="PF00560">
    <property type="entry name" value="LRR_1"/>
    <property type="match status" value="2"/>
</dbReference>
<evidence type="ECO:0000313" key="12">
    <source>
        <dbReference type="Proteomes" id="UP000245207"/>
    </source>
</evidence>
<evidence type="ECO:0000256" key="7">
    <source>
        <dbReference type="ARBA" id="ARBA00022737"/>
    </source>
</evidence>
<dbReference type="STRING" id="35608.A0A2U1LKF6"/>
<keyword evidence="9" id="KW-0472">Membrane</keyword>
<dbReference type="Proteomes" id="UP000245207">
    <property type="component" value="Unassembled WGS sequence"/>
</dbReference>
<evidence type="ECO:0000256" key="8">
    <source>
        <dbReference type="ARBA" id="ARBA00022989"/>
    </source>
</evidence>
<reference evidence="11 12" key="1">
    <citation type="journal article" date="2018" name="Mol. Plant">
        <title>The genome of Artemisia annua provides insight into the evolution of Asteraceae family and artemisinin biosynthesis.</title>
        <authorList>
            <person name="Shen Q."/>
            <person name="Zhang L."/>
            <person name="Liao Z."/>
            <person name="Wang S."/>
            <person name="Yan T."/>
            <person name="Shi P."/>
            <person name="Liu M."/>
            <person name="Fu X."/>
            <person name="Pan Q."/>
            <person name="Wang Y."/>
            <person name="Lv Z."/>
            <person name="Lu X."/>
            <person name="Zhang F."/>
            <person name="Jiang W."/>
            <person name="Ma Y."/>
            <person name="Chen M."/>
            <person name="Hao X."/>
            <person name="Li L."/>
            <person name="Tang Y."/>
            <person name="Lv G."/>
            <person name="Zhou Y."/>
            <person name="Sun X."/>
            <person name="Brodelius P.E."/>
            <person name="Rose J.K.C."/>
            <person name="Tang K."/>
        </authorList>
    </citation>
    <scope>NUCLEOTIDE SEQUENCE [LARGE SCALE GENOMIC DNA]</scope>
    <source>
        <strain evidence="12">cv. Huhao1</strain>
        <tissue evidence="11">Leaf</tissue>
    </source>
</reference>
<keyword evidence="12" id="KW-1185">Reference proteome</keyword>
<evidence type="ECO:0000256" key="2">
    <source>
        <dbReference type="ARBA" id="ARBA00009592"/>
    </source>
</evidence>
<dbReference type="OrthoDB" id="2013775at2759"/>
<evidence type="ECO:0000256" key="9">
    <source>
        <dbReference type="ARBA" id="ARBA00023136"/>
    </source>
</evidence>
<dbReference type="Pfam" id="PF13516">
    <property type="entry name" value="LRR_6"/>
    <property type="match status" value="1"/>
</dbReference>
<evidence type="ECO:0000256" key="6">
    <source>
        <dbReference type="ARBA" id="ARBA00022729"/>
    </source>
</evidence>
<keyword evidence="6" id="KW-0732">Signal</keyword>
<keyword evidence="5" id="KW-0812">Transmembrane</keyword>
<dbReference type="Gene3D" id="3.80.10.10">
    <property type="entry name" value="Ribonuclease Inhibitor"/>
    <property type="match status" value="3"/>
</dbReference>
<name>A0A2U1LKF6_ARTAN</name>
<keyword evidence="4" id="KW-0433">Leucine-rich repeat</keyword>
<evidence type="ECO:0000256" key="4">
    <source>
        <dbReference type="ARBA" id="ARBA00022614"/>
    </source>
</evidence>
<keyword evidence="3" id="KW-1003">Cell membrane</keyword>
<evidence type="ECO:0000256" key="1">
    <source>
        <dbReference type="ARBA" id="ARBA00004251"/>
    </source>
</evidence>
<dbReference type="AlphaFoldDB" id="A0A2U1LKF6"/>
<keyword evidence="8" id="KW-1133">Transmembrane helix</keyword>
<comment type="subcellular location">
    <subcellularLocation>
        <location evidence="1">Cell membrane</location>
        <topology evidence="1">Single-pass type I membrane protein</topology>
    </subcellularLocation>
</comment>
<accession>A0A2U1LKF6</accession>
<dbReference type="EMBL" id="PKPP01008908">
    <property type="protein sequence ID" value="PWA49476.1"/>
    <property type="molecule type" value="Genomic_DNA"/>
</dbReference>
<keyword evidence="7" id="KW-0677">Repeat</keyword>
<organism evidence="11 12">
    <name type="scientific">Artemisia annua</name>
    <name type="common">Sweet wormwood</name>
    <dbReference type="NCBI Taxonomy" id="35608"/>
    <lineage>
        <taxon>Eukaryota</taxon>
        <taxon>Viridiplantae</taxon>
        <taxon>Streptophyta</taxon>
        <taxon>Embryophyta</taxon>
        <taxon>Tracheophyta</taxon>
        <taxon>Spermatophyta</taxon>
        <taxon>Magnoliopsida</taxon>
        <taxon>eudicotyledons</taxon>
        <taxon>Gunneridae</taxon>
        <taxon>Pentapetalae</taxon>
        <taxon>asterids</taxon>
        <taxon>campanulids</taxon>
        <taxon>Asterales</taxon>
        <taxon>Asteraceae</taxon>
        <taxon>Asteroideae</taxon>
        <taxon>Anthemideae</taxon>
        <taxon>Artemisiinae</taxon>
        <taxon>Artemisia</taxon>
    </lineage>
</organism>
<comment type="similarity">
    <text evidence="2">Belongs to the RLP family.</text>
</comment>
<dbReference type="InterPro" id="IPR001611">
    <property type="entry name" value="Leu-rich_rpt"/>
</dbReference>
<dbReference type="SUPFAM" id="SSF52047">
    <property type="entry name" value="RNI-like"/>
    <property type="match status" value="1"/>
</dbReference>
<dbReference type="Pfam" id="PF13855">
    <property type="entry name" value="LRR_8"/>
    <property type="match status" value="3"/>
</dbReference>
<keyword evidence="10" id="KW-0325">Glycoprotein</keyword>
<gene>
    <name evidence="11" type="ORF">CTI12_AA484780</name>
</gene>
<evidence type="ECO:0000256" key="10">
    <source>
        <dbReference type="ARBA" id="ARBA00023180"/>
    </source>
</evidence>
<proteinExistence type="inferred from homology"/>
<evidence type="ECO:0000256" key="3">
    <source>
        <dbReference type="ARBA" id="ARBA00022475"/>
    </source>
</evidence>